<evidence type="ECO:0000313" key="4">
    <source>
        <dbReference type="Proteomes" id="UP001642409"/>
    </source>
</evidence>
<accession>A0AA86P0K8</accession>
<dbReference type="AlphaFoldDB" id="A0AA86P0K8"/>
<reference evidence="3 4" key="2">
    <citation type="submission" date="2024-07" db="EMBL/GenBank/DDBJ databases">
        <authorList>
            <person name="Akdeniz Z."/>
        </authorList>
    </citation>
    <scope>NUCLEOTIDE SEQUENCE [LARGE SCALE GENOMIC DNA]</scope>
</reference>
<reference evidence="2" key="1">
    <citation type="submission" date="2023-06" db="EMBL/GenBank/DDBJ databases">
        <authorList>
            <person name="Kurt Z."/>
        </authorList>
    </citation>
    <scope>NUCLEOTIDE SEQUENCE</scope>
</reference>
<dbReference type="Proteomes" id="UP001642409">
    <property type="component" value="Unassembled WGS sequence"/>
</dbReference>
<feature type="region of interest" description="Disordered" evidence="1">
    <location>
        <begin position="60"/>
        <end position="100"/>
    </location>
</feature>
<proteinExistence type="predicted"/>
<evidence type="ECO:0000313" key="3">
    <source>
        <dbReference type="EMBL" id="CAL6076274.1"/>
    </source>
</evidence>
<comment type="caution">
    <text evidence="2">The sequence shown here is derived from an EMBL/GenBank/DDBJ whole genome shotgun (WGS) entry which is preliminary data.</text>
</comment>
<protein>
    <submittedName>
        <fullName evidence="3">Hypothetical_protein</fullName>
    </submittedName>
</protein>
<evidence type="ECO:0000313" key="2">
    <source>
        <dbReference type="EMBL" id="CAI9929401.1"/>
    </source>
</evidence>
<name>A0AA86P0K8_9EUKA</name>
<sequence length="100" mass="11427">MKQKRQIITLDHPSTKPMAIIHPTNWTNLIEFQYKHATYVLDVTFGVQARVQRQDIKYGNAYGENPSQASNVRETVKLPEEVRHQTSRVSEQGKAGTDGF</sequence>
<dbReference type="EMBL" id="CATOUU010000435">
    <property type="protein sequence ID" value="CAI9929401.1"/>
    <property type="molecule type" value="Genomic_DNA"/>
</dbReference>
<gene>
    <name evidence="2" type="ORF">HINF_LOCUS17046</name>
    <name evidence="3" type="ORF">HINF_LOCUS57610</name>
</gene>
<keyword evidence="4" id="KW-1185">Reference proteome</keyword>
<feature type="compositionally biased region" description="Basic and acidic residues" evidence="1">
    <location>
        <begin position="74"/>
        <end position="84"/>
    </location>
</feature>
<evidence type="ECO:0000256" key="1">
    <source>
        <dbReference type="SAM" id="MobiDB-lite"/>
    </source>
</evidence>
<organism evidence="2">
    <name type="scientific">Hexamita inflata</name>
    <dbReference type="NCBI Taxonomy" id="28002"/>
    <lineage>
        <taxon>Eukaryota</taxon>
        <taxon>Metamonada</taxon>
        <taxon>Diplomonadida</taxon>
        <taxon>Hexamitidae</taxon>
        <taxon>Hexamitinae</taxon>
        <taxon>Hexamita</taxon>
    </lineage>
</organism>
<dbReference type="EMBL" id="CAXDID020000319">
    <property type="protein sequence ID" value="CAL6076274.1"/>
    <property type="molecule type" value="Genomic_DNA"/>
</dbReference>